<sequence length="190" mass="21948">MAKLRGLANDGMTLAYQYLSDVYDMTHPRKSSDVNSTCEVLERTVRPEALDYDPRDASMMAALVPRNTLFFLKKDDVIAVISAIDNSGELDQPRYTPCSRYRDRMQKILAAEHQQEYPPHDLDTIKDWKKLVYLATKRDWIVAKRQQWADRQGRLPGLEEQHFDIDPLDSVPYHFSYCPDQAGVTGPRIK</sequence>
<evidence type="ECO:0000313" key="1">
    <source>
        <dbReference type="EMBL" id="KAK3302646.1"/>
    </source>
</evidence>
<reference evidence="1" key="1">
    <citation type="journal article" date="2023" name="Mol. Phylogenet. Evol.">
        <title>Genome-scale phylogeny and comparative genomics of the fungal order Sordariales.</title>
        <authorList>
            <person name="Hensen N."/>
            <person name="Bonometti L."/>
            <person name="Westerberg I."/>
            <person name="Brannstrom I.O."/>
            <person name="Guillou S."/>
            <person name="Cros-Aarteil S."/>
            <person name="Calhoun S."/>
            <person name="Haridas S."/>
            <person name="Kuo A."/>
            <person name="Mondo S."/>
            <person name="Pangilinan J."/>
            <person name="Riley R."/>
            <person name="LaButti K."/>
            <person name="Andreopoulos B."/>
            <person name="Lipzen A."/>
            <person name="Chen C."/>
            <person name="Yan M."/>
            <person name="Daum C."/>
            <person name="Ng V."/>
            <person name="Clum A."/>
            <person name="Steindorff A."/>
            <person name="Ohm R.A."/>
            <person name="Martin F."/>
            <person name="Silar P."/>
            <person name="Natvig D.O."/>
            <person name="Lalanne C."/>
            <person name="Gautier V."/>
            <person name="Ament-Velasquez S.L."/>
            <person name="Kruys A."/>
            <person name="Hutchinson M.I."/>
            <person name="Powell A.J."/>
            <person name="Barry K."/>
            <person name="Miller A.N."/>
            <person name="Grigoriev I.V."/>
            <person name="Debuchy R."/>
            <person name="Gladieux P."/>
            <person name="Hiltunen Thoren M."/>
            <person name="Johannesson H."/>
        </authorList>
    </citation>
    <scope>NUCLEOTIDE SEQUENCE</scope>
    <source>
        <strain evidence="1">CBS 333.67</strain>
    </source>
</reference>
<dbReference type="EMBL" id="JAUDZG010000007">
    <property type="protein sequence ID" value="KAK3302646.1"/>
    <property type="molecule type" value="Genomic_DNA"/>
</dbReference>
<dbReference type="AlphaFoldDB" id="A0AAJ0GME4"/>
<comment type="caution">
    <text evidence="1">The sequence shown here is derived from an EMBL/GenBank/DDBJ whole genome shotgun (WGS) entry which is preliminary data.</text>
</comment>
<gene>
    <name evidence="1" type="ORF">B0T15DRAFT_562591</name>
</gene>
<protein>
    <submittedName>
        <fullName evidence="1">Uncharacterized protein</fullName>
    </submittedName>
</protein>
<dbReference type="Proteomes" id="UP001273166">
    <property type="component" value="Unassembled WGS sequence"/>
</dbReference>
<evidence type="ECO:0000313" key="2">
    <source>
        <dbReference type="Proteomes" id="UP001273166"/>
    </source>
</evidence>
<name>A0AAJ0GME4_9PEZI</name>
<organism evidence="1 2">
    <name type="scientific">Chaetomium strumarium</name>
    <dbReference type="NCBI Taxonomy" id="1170767"/>
    <lineage>
        <taxon>Eukaryota</taxon>
        <taxon>Fungi</taxon>
        <taxon>Dikarya</taxon>
        <taxon>Ascomycota</taxon>
        <taxon>Pezizomycotina</taxon>
        <taxon>Sordariomycetes</taxon>
        <taxon>Sordariomycetidae</taxon>
        <taxon>Sordariales</taxon>
        <taxon>Chaetomiaceae</taxon>
        <taxon>Chaetomium</taxon>
    </lineage>
</organism>
<keyword evidence="2" id="KW-1185">Reference proteome</keyword>
<dbReference type="GeneID" id="87889411"/>
<proteinExistence type="predicted"/>
<dbReference type="RefSeq" id="XP_062718426.1">
    <property type="nucleotide sequence ID" value="XM_062870582.1"/>
</dbReference>
<reference evidence="1" key="2">
    <citation type="submission" date="2023-06" db="EMBL/GenBank/DDBJ databases">
        <authorList>
            <consortium name="Lawrence Berkeley National Laboratory"/>
            <person name="Mondo S.J."/>
            <person name="Hensen N."/>
            <person name="Bonometti L."/>
            <person name="Westerberg I."/>
            <person name="Brannstrom I.O."/>
            <person name="Guillou S."/>
            <person name="Cros-Aarteil S."/>
            <person name="Calhoun S."/>
            <person name="Haridas S."/>
            <person name="Kuo A."/>
            <person name="Pangilinan J."/>
            <person name="Riley R."/>
            <person name="Labutti K."/>
            <person name="Andreopoulos B."/>
            <person name="Lipzen A."/>
            <person name="Chen C."/>
            <person name="Yanf M."/>
            <person name="Daum C."/>
            <person name="Ng V."/>
            <person name="Clum A."/>
            <person name="Steindorff A."/>
            <person name="Ohm R."/>
            <person name="Martin F."/>
            <person name="Silar P."/>
            <person name="Natvig D."/>
            <person name="Lalanne C."/>
            <person name="Gautier V."/>
            <person name="Ament-Velasquez S.L."/>
            <person name="Kruys A."/>
            <person name="Hutchinson M.I."/>
            <person name="Powell A.J."/>
            <person name="Barry K."/>
            <person name="Miller A.N."/>
            <person name="Grigoriev I.V."/>
            <person name="Debuchy R."/>
            <person name="Gladieux P."/>
            <person name="Thoren M.H."/>
            <person name="Johannesson H."/>
        </authorList>
    </citation>
    <scope>NUCLEOTIDE SEQUENCE</scope>
    <source>
        <strain evidence="1">CBS 333.67</strain>
    </source>
</reference>
<accession>A0AAJ0GME4</accession>